<evidence type="ECO:0000313" key="1">
    <source>
        <dbReference type="EMBL" id="MBK1662502.1"/>
    </source>
</evidence>
<dbReference type="RefSeq" id="WP_133221947.1">
    <property type="nucleotide sequence ID" value="NZ_NRSG01000589.1"/>
</dbReference>
<dbReference type="Proteomes" id="UP000697995">
    <property type="component" value="Unassembled WGS sequence"/>
</dbReference>
<proteinExistence type="predicted"/>
<protein>
    <submittedName>
        <fullName evidence="1">Uncharacterized protein</fullName>
    </submittedName>
</protein>
<dbReference type="EMBL" id="NRSG01000589">
    <property type="protein sequence ID" value="MBK1662502.1"/>
    <property type="molecule type" value="Genomic_DNA"/>
</dbReference>
<organism evidence="1 2">
    <name type="scientific">Paracraurococcus ruber</name>
    <dbReference type="NCBI Taxonomy" id="77675"/>
    <lineage>
        <taxon>Bacteria</taxon>
        <taxon>Pseudomonadati</taxon>
        <taxon>Pseudomonadota</taxon>
        <taxon>Alphaproteobacteria</taxon>
        <taxon>Acetobacterales</taxon>
        <taxon>Roseomonadaceae</taxon>
        <taxon>Paracraurococcus</taxon>
    </lineage>
</organism>
<comment type="caution">
    <text evidence="1">The sequence shown here is derived from an EMBL/GenBank/DDBJ whole genome shotgun (WGS) entry which is preliminary data.</text>
</comment>
<accession>A0ABS1D6I4</accession>
<sequence>MALFTVLVGGRPVLVFAEEDQEAATELATSLIGPDLQEFESGGQPVWDGQAPLSVRAADAAEAARWREGLKDAQEDGTAGEDPDDFAVFLLDLDEEE</sequence>
<reference evidence="1 2" key="1">
    <citation type="journal article" date="2020" name="Microorganisms">
        <title>Osmotic Adaptation and Compatible Solute Biosynthesis of Phototrophic Bacteria as Revealed from Genome Analyses.</title>
        <authorList>
            <person name="Imhoff J.F."/>
            <person name="Rahn T."/>
            <person name="Kunzel S."/>
            <person name="Keller A."/>
            <person name="Neulinger S.C."/>
        </authorList>
    </citation>
    <scope>NUCLEOTIDE SEQUENCE [LARGE SCALE GENOMIC DNA]</scope>
    <source>
        <strain evidence="1 2">DSM 15382</strain>
    </source>
</reference>
<gene>
    <name evidence="1" type="ORF">CKO45_30450</name>
</gene>
<name>A0ABS1D6I4_9PROT</name>
<keyword evidence="2" id="KW-1185">Reference proteome</keyword>
<evidence type="ECO:0000313" key="2">
    <source>
        <dbReference type="Proteomes" id="UP000697995"/>
    </source>
</evidence>